<feature type="region of interest" description="Disordered" evidence="1">
    <location>
        <begin position="121"/>
        <end position="140"/>
    </location>
</feature>
<dbReference type="Proteomes" id="UP001497472">
    <property type="component" value="Unassembled WGS sequence"/>
</dbReference>
<reference evidence="2 3" key="1">
    <citation type="submission" date="2023-11" db="EMBL/GenBank/DDBJ databases">
        <authorList>
            <person name="Okamura Y."/>
        </authorList>
    </citation>
    <scope>NUCLEOTIDE SEQUENCE [LARGE SCALE GENOMIC DNA]</scope>
</reference>
<organism evidence="2 3">
    <name type="scientific">Leptosia nina</name>
    <dbReference type="NCBI Taxonomy" id="320188"/>
    <lineage>
        <taxon>Eukaryota</taxon>
        <taxon>Metazoa</taxon>
        <taxon>Ecdysozoa</taxon>
        <taxon>Arthropoda</taxon>
        <taxon>Hexapoda</taxon>
        <taxon>Insecta</taxon>
        <taxon>Pterygota</taxon>
        <taxon>Neoptera</taxon>
        <taxon>Endopterygota</taxon>
        <taxon>Lepidoptera</taxon>
        <taxon>Glossata</taxon>
        <taxon>Ditrysia</taxon>
        <taxon>Papilionoidea</taxon>
        <taxon>Pieridae</taxon>
        <taxon>Pierinae</taxon>
        <taxon>Leptosia</taxon>
    </lineage>
</organism>
<protein>
    <submittedName>
        <fullName evidence="2">Uncharacterized protein</fullName>
    </submittedName>
</protein>
<accession>A0AAV1JZQ7</accession>
<evidence type="ECO:0000313" key="3">
    <source>
        <dbReference type="Proteomes" id="UP001497472"/>
    </source>
</evidence>
<evidence type="ECO:0000313" key="2">
    <source>
        <dbReference type="EMBL" id="CAK1554283.1"/>
    </source>
</evidence>
<feature type="region of interest" description="Disordered" evidence="1">
    <location>
        <begin position="160"/>
        <end position="182"/>
    </location>
</feature>
<name>A0AAV1JZQ7_9NEOP</name>
<dbReference type="EMBL" id="CAVLEF010000277">
    <property type="protein sequence ID" value="CAK1554283.1"/>
    <property type="molecule type" value="Genomic_DNA"/>
</dbReference>
<comment type="caution">
    <text evidence="2">The sequence shown here is derived from an EMBL/GenBank/DDBJ whole genome shotgun (WGS) entry which is preliminary data.</text>
</comment>
<keyword evidence="3" id="KW-1185">Reference proteome</keyword>
<sequence>MWQAPIDDLLKVDRPHGTPVPNFNPFEILEPQKVNINNNILVDISTNDKPVKNTDPKLEMGSFIDTVTKKEYNLVDLYQNIYVTPQHVKRTAPRRTDNESLIDFSDFFDHLESGCIKTNKSTVTDRHKTTQSKPPNNDNILLNKNEVLLKKSTSDNHMISNRGTPIHSNNDIPQSSEGNIGKSKKDYRTEFLKHYQRHDDTMRLKILQETKNANSSTNKCSECQKTKLQNLINVKRPVDHNEMKSPLANMIYKNQFDLRVNPAQLLQTAVKDQKLYSKQHSTSEDYSKLTKGPDIYEKSRVLPQIMERLAARKMTLDAQKTIERSRRLVLEKGEQSRVQLEEAAASNILDNIPLKTEVLMQDCNKSRLIDLKVRTSFEKFVKTGQFI</sequence>
<gene>
    <name evidence="2" type="ORF">LNINA_LOCUS13207</name>
</gene>
<feature type="compositionally biased region" description="Polar residues" evidence="1">
    <location>
        <begin position="131"/>
        <end position="140"/>
    </location>
</feature>
<dbReference type="AlphaFoldDB" id="A0AAV1JZQ7"/>
<proteinExistence type="predicted"/>
<evidence type="ECO:0000256" key="1">
    <source>
        <dbReference type="SAM" id="MobiDB-lite"/>
    </source>
</evidence>
<feature type="compositionally biased region" description="Polar residues" evidence="1">
    <location>
        <begin position="160"/>
        <end position="178"/>
    </location>
</feature>